<comment type="caution">
    <text evidence="11">The sequence shown here is derived from an EMBL/GenBank/DDBJ whole genome shotgun (WGS) entry which is preliminary data.</text>
</comment>
<dbReference type="EMBL" id="JAPFFF010000002">
    <property type="protein sequence ID" value="KAK8895813.1"/>
    <property type="molecule type" value="Genomic_DNA"/>
</dbReference>
<dbReference type="Pfam" id="PF06337">
    <property type="entry name" value="DUSP"/>
    <property type="match status" value="1"/>
</dbReference>
<evidence type="ECO:0000256" key="3">
    <source>
        <dbReference type="ARBA" id="ARBA00022670"/>
    </source>
</evidence>
<evidence type="ECO:0000256" key="4">
    <source>
        <dbReference type="ARBA" id="ARBA00022786"/>
    </source>
</evidence>
<dbReference type="SMART" id="SM00695">
    <property type="entry name" value="DUSP"/>
    <property type="match status" value="1"/>
</dbReference>
<dbReference type="PROSITE" id="PS50235">
    <property type="entry name" value="USP_3"/>
    <property type="match status" value="1"/>
</dbReference>
<keyword evidence="5 7" id="KW-0378">Hydrolase</keyword>
<evidence type="ECO:0000259" key="9">
    <source>
        <dbReference type="PROSITE" id="PS50235"/>
    </source>
</evidence>
<dbReference type="InterPro" id="IPR038765">
    <property type="entry name" value="Papain-like_cys_pep_sf"/>
</dbReference>
<feature type="region of interest" description="Disordered" evidence="8">
    <location>
        <begin position="252"/>
        <end position="285"/>
    </location>
</feature>
<dbReference type="Gene3D" id="3.10.20.90">
    <property type="entry name" value="Phosphatidylinositol 3-kinase Catalytic Subunit, Chain A, domain 1"/>
    <property type="match status" value="1"/>
</dbReference>
<feature type="compositionally biased region" description="Acidic residues" evidence="8">
    <location>
        <begin position="449"/>
        <end position="458"/>
    </location>
</feature>
<evidence type="ECO:0000256" key="2">
    <source>
        <dbReference type="ARBA" id="ARBA00009085"/>
    </source>
</evidence>
<evidence type="ECO:0000256" key="8">
    <source>
        <dbReference type="SAM" id="MobiDB-lite"/>
    </source>
</evidence>
<accession>A0ABR2KXN2</accession>
<name>A0ABR2KXN2_9EUKA</name>
<feature type="domain" description="USP" evidence="9">
    <location>
        <begin position="311"/>
        <end position="904"/>
    </location>
</feature>
<evidence type="ECO:0000259" key="10">
    <source>
        <dbReference type="PROSITE" id="PS51283"/>
    </source>
</evidence>
<dbReference type="Gene3D" id="3.90.70.10">
    <property type="entry name" value="Cysteine proteinases"/>
    <property type="match status" value="2"/>
</dbReference>
<feature type="compositionally biased region" description="Low complexity" evidence="8">
    <location>
        <begin position="432"/>
        <end position="448"/>
    </location>
</feature>
<reference evidence="11 12" key="1">
    <citation type="submission" date="2024-04" db="EMBL/GenBank/DDBJ databases">
        <title>Tritrichomonas musculus Genome.</title>
        <authorList>
            <person name="Alves-Ferreira E."/>
            <person name="Grigg M."/>
            <person name="Lorenzi H."/>
            <person name="Galac M."/>
        </authorList>
    </citation>
    <scope>NUCLEOTIDE SEQUENCE [LARGE SCALE GENOMIC DNA]</scope>
    <source>
        <strain evidence="11 12">EAF2021</strain>
    </source>
</reference>
<evidence type="ECO:0000313" key="11">
    <source>
        <dbReference type="EMBL" id="KAK8895813.1"/>
    </source>
</evidence>
<keyword evidence="12" id="KW-1185">Reference proteome</keyword>
<comment type="similarity">
    <text evidence="2 7">Belongs to the peptidase C19 family.</text>
</comment>
<dbReference type="Pfam" id="PF00443">
    <property type="entry name" value="UCH"/>
    <property type="match status" value="1"/>
</dbReference>
<keyword evidence="6 7" id="KW-0788">Thiol protease</keyword>
<keyword evidence="4 7" id="KW-0833">Ubl conjugation pathway</keyword>
<dbReference type="SUPFAM" id="SSF54001">
    <property type="entry name" value="Cysteine proteinases"/>
    <property type="match status" value="1"/>
</dbReference>
<dbReference type="PROSITE" id="PS00972">
    <property type="entry name" value="USP_1"/>
    <property type="match status" value="1"/>
</dbReference>
<evidence type="ECO:0000256" key="5">
    <source>
        <dbReference type="ARBA" id="ARBA00022801"/>
    </source>
</evidence>
<dbReference type="Proteomes" id="UP001470230">
    <property type="component" value="Unassembled WGS sequence"/>
</dbReference>
<sequence length="906" mass="103735">MTIPSHRDQVTIIRQLINEKKYKEGEKAYLISNSWLSKWKAAVGYDTGQPTNVSVSRIDNNSLLSNGVLKKALSESIDYVIFPKAIWDLFVKWYGGGPAVTVQVDYDPSRQICVPVTRLSSINIQYDQNTKSFQISKYKTIGDLKKLACKAFQLPYDSYKIFDIFNGKKDSMLDDKKIISQLFLKDGITLLLDTNESGNNNSNNNNNNNNTKVVINNVKAKPAFSTNDTLKMNPQSQFSTWLSSSEQTFHLDNIRKSPSRPGSIQRRPSSSSQEASAAETPKDDQVQLTNQFRIQSRSQTLIHDNGATGVCGLTNLGNTCFFNSALQCILHSHILIDYMRSGRYKSDLAPKNPLGTKCQLVNSFSALINQIYVQKSTIAAPKDILSILAYYAPHFSGFSQQDAHELLIFLLDLLHEDMNRAKQNYVKPQIASSSSNSKITSDTTNTDSNDSDIEGDGTNDELIAEKAWNRYKSKNDSIIVDLFHGLLRSQLICPQCNKKVVIFEPFVTLSLPIPGPMTMSPEFIFVPYDPRQPKIRMSLPLTFGLNMSCFKQNLNAELGRNFDIALCTRSHSSGSFDWTNVLPSSRTFSDFIVFEIPDVKTSFYAVSCLSVNRRKSFFSSWFTDNSQMLDDLLLIPIPKQYVEKSELEEACEKRLEYLWDKDDRQCISINSQIIELISSIEPFPPEAKKKFDAEILTSFFDRSELFDKSKIFPFILDKTIKITLNPAYMNDYYGFNWSHLIRPVKDVVPKNEENVKPTLENCIKQFCLGMVLDENNMWFCPHCREFVRANKKTSIWSLPHCLVFQFKRFTQYYNSYRKREGKIDFPDQIDFAPFIFGPVDQNRTKYRLYAVCEHYGSMSGGHYVAHAYVQEKKHWYLFNDSSCRPSNEQDAHNEAAYLLFYERIED</sequence>
<organism evidence="11 12">
    <name type="scientific">Tritrichomonas musculus</name>
    <dbReference type="NCBI Taxonomy" id="1915356"/>
    <lineage>
        <taxon>Eukaryota</taxon>
        <taxon>Metamonada</taxon>
        <taxon>Parabasalia</taxon>
        <taxon>Tritrichomonadida</taxon>
        <taxon>Tritrichomonadidae</taxon>
        <taxon>Tritrichomonas</taxon>
    </lineage>
</organism>
<evidence type="ECO:0000256" key="1">
    <source>
        <dbReference type="ARBA" id="ARBA00000707"/>
    </source>
</evidence>
<dbReference type="InterPro" id="IPR006615">
    <property type="entry name" value="Pept_C19_DUSP"/>
</dbReference>
<keyword evidence="3 7" id="KW-0645">Protease</keyword>
<dbReference type="InterPro" id="IPR035927">
    <property type="entry name" value="DUSP-like_sf"/>
</dbReference>
<evidence type="ECO:0000256" key="6">
    <source>
        <dbReference type="ARBA" id="ARBA00022807"/>
    </source>
</evidence>
<dbReference type="PROSITE" id="PS00973">
    <property type="entry name" value="USP_2"/>
    <property type="match status" value="1"/>
</dbReference>
<dbReference type="InterPro" id="IPR018200">
    <property type="entry name" value="USP_CS"/>
</dbReference>
<proteinExistence type="inferred from homology"/>
<dbReference type="Gene3D" id="3.30.2230.10">
    <property type="entry name" value="DUSP-like"/>
    <property type="match status" value="1"/>
</dbReference>
<dbReference type="InterPro" id="IPR001394">
    <property type="entry name" value="Peptidase_C19_UCH"/>
</dbReference>
<feature type="compositionally biased region" description="Low complexity" evidence="8">
    <location>
        <begin position="269"/>
        <end position="279"/>
    </location>
</feature>
<dbReference type="SUPFAM" id="SSF54236">
    <property type="entry name" value="Ubiquitin-like"/>
    <property type="match status" value="1"/>
</dbReference>
<evidence type="ECO:0000256" key="7">
    <source>
        <dbReference type="RuleBase" id="RU366025"/>
    </source>
</evidence>
<dbReference type="PANTHER" id="PTHR21646">
    <property type="entry name" value="UBIQUITIN CARBOXYL-TERMINAL HYDROLASE"/>
    <property type="match status" value="1"/>
</dbReference>
<dbReference type="SUPFAM" id="SSF143791">
    <property type="entry name" value="DUSP-like"/>
    <property type="match status" value="1"/>
</dbReference>
<dbReference type="EC" id="3.4.19.12" evidence="7"/>
<evidence type="ECO:0000313" key="12">
    <source>
        <dbReference type="Proteomes" id="UP001470230"/>
    </source>
</evidence>
<gene>
    <name evidence="11" type="ORF">M9Y10_013698</name>
</gene>
<protein>
    <recommendedName>
        <fullName evidence="7">Ubiquitin carboxyl-terminal hydrolase</fullName>
        <ecNumber evidence="7">3.4.19.12</ecNumber>
    </recommendedName>
</protein>
<feature type="region of interest" description="Disordered" evidence="8">
    <location>
        <begin position="427"/>
        <end position="458"/>
    </location>
</feature>
<dbReference type="PANTHER" id="PTHR21646:SF24">
    <property type="entry name" value="UBIQUITIN CARBOXYL-TERMINAL HYDROLASE"/>
    <property type="match status" value="1"/>
</dbReference>
<dbReference type="InterPro" id="IPR050185">
    <property type="entry name" value="Ub_carboxyl-term_hydrolase"/>
</dbReference>
<dbReference type="PROSITE" id="PS51283">
    <property type="entry name" value="DUSP"/>
    <property type="match status" value="1"/>
</dbReference>
<dbReference type="CDD" id="cd17039">
    <property type="entry name" value="Ubl_ubiquitin_like"/>
    <property type="match status" value="1"/>
</dbReference>
<feature type="domain" description="DUSP" evidence="10">
    <location>
        <begin position="4"/>
        <end position="106"/>
    </location>
</feature>
<dbReference type="InterPro" id="IPR028889">
    <property type="entry name" value="USP"/>
</dbReference>
<comment type="catalytic activity">
    <reaction evidence="1 7">
        <text>Thiol-dependent hydrolysis of ester, thioester, amide, peptide and isopeptide bonds formed by the C-terminal Gly of ubiquitin (a 76-residue protein attached to proteins as an intracellular targeting signal).</text>
        <dbReference type="EC" id="3.4.19.12"/>
    </reaction>
</comment>
<dbReference type="InterPro" id="IPR029071">
    <property type="entry name" value="Ubiquitin-like_domsf"/>
</dbReference>